<evidence type="ECO:0000259" key="5">
    <source>
        <dbReference type="PROSITE" id="PS01180"/>
    </source>
</evidence>
<evidence type="ECO:0000313" key="7">
    <source>
        <dbReference type="EMBL" id="GBO37397.1"/>
    </source>
</evidence>
<dbReference type="OrthoDB" id="9971251at2759"/>
<organism evidence="6 8">
    <name type="scientific">Araneus ventricosus</name>
    <name type="common">Orbweaver spider</name>
    <name type="synonym">Epeira ventricosa</name>
    <dbReference type="NCBI Taxonomy" id="182803"/>
    <lineage>
        <taxon>Eukaryota</taxon>
        <taxon>Metazoa</taxon>
        <taxon>Ecdysozoa</taxon>
        <taxon>Arthropoda</taxon>
        <taxon>Chelicerata</taxon>
        <taxon>Arachnida</taxon>
        <taxon>Araneae</taxon>
        <taxon>Araneomorphae</taxon>
        <taxon>Entelegynae</taxon>
        <taxon>Araneoidea</taxon>
        <taxon>Araneidae</taxon>
        <taxon>Araneus</taxon>
    </lineage>
</organism>
<comment type="caution">
    <text evidence="3">Lacks conserved residue(s) required for the propagation of feature annotation.</text>
</comment>
<dbReference type="InterPro" id="IPR035914">
    <property type="entry name" value="Sperma_CUB_dom_sf"/>
</dbReference>
<evidence type="ECO:0000256" key="1">
    <source>
        <dbReference type="ARBA" id="ARBA00022737"/>
    </source>
</evidence>
<proteinExistence type="predicted"/>
<dbReference type="Proteomes" id="UP000499080">
    <property type="component" value="Unassembled WGS sequence"/>
</dbReference>
<dbReference type="CDD" id="cd00041">
    <property type="entry name" value="CUB"/>
    <property type="match status" value="1"/>
</dbReference>
<dbReference type="PANTHER" id="PTHR24251:SF30">
    <property type="entry name" value="MEMBRANE FRIZZLED-RELATED PROTEIN"/>
    <property type="match status" value="1"/>
</dbReference>
<dbReference type="InterPro" id="IPR000859">
    <property type="entry name" value="CUB_dom"/>
</dbReference>
<dbReference type="PROSITE" id="PS01180">
    <property type="entry name" value="CUB"/>
    <property type="match status" value="1"/>
</dbReference>
<dbReference type="SMART" id="SM00042">
    <property type="entry name" value="CUB"/>
    <property type="match status" value="1"/>
</dbReference>
<feature type="chain" id="PRO_5033838501" description="CUB domain-containing protein" evidence="4">
    <location>
        <begin position="23"/>
        <end position="191"/>
    </location>
</feature>
<keyword evidence="1" id="KW-0677">Repeat</keyword>
<dbReference type="PANTHER" id="PTHR24251">
    <property type="entry name" value="OVOCHYMASE-RELATED"/>
    <property type="match status" value="1"/>
</dbReference>
<protein>
    <recommendedName>
        <fullName evidence="5">CUB domain-containing protein</fullName>
    </recommendedName>
</protein>
<evidence type="ECO:0000313" key="8">
    <source>
        <dbReference type="Proteomes" id="UP000499080"/>
    </source>
</evidence>
<sequence>MVRSLFLGFVANFLLLAALAAGDEDDYQCSGVYEYDASRKGNLSSPLYGKRPQYPINLYCQYELKAPDGHRIKVTFKDFDVDVSSRCTQDQLAIYGKNYHGLLGTFCGHELPRPLLSKENEIVLIFRTDFMKGGRGYLLEYESGPNMREAFGSSVPIHLLLTPQVLLNCKRFNAFCASAEHLVDSAHNELH</sequence>
<evidence type="ECO:0000256" key="3">
    <source>
        <dbReference type="PROSITE-ProRule" id="PRU00059"/>
    </source>
</evidence>
<dbReference type="Pfam" id="PF00431">
    <property type="entry name" value="CUB"/>
    <property type="match status" value="1"/>
</dbReference>
<name>A0A4Y2WIH5_ARAVE</name>
<dbReference type="EMBL" id="BGPR01061736">
    <property type="protein sequence ID" value="GBO37353.1"/>
    <property type="molecule type" value="Genomic_DNA"/>
</dbReference>
<reference evidence="6 8" key="1">
    <citation type="journal article" date="2019" name="Sci. Rep.">
        <title>Orb-weaving spider Araneus ventricosus genome elucidates the spidroin gene catalogue.</title>
        <authorList>
            <person name="Kono N."/>
            <person name="Nakamura H."/>
            <person name="Ohtoshi R."/>
            <person name="Moran D.A.P."/>
            <person name="Shinohara A."/>
            <person name="Yoshida Y."/>
            <person name="Fujiwara M."/>
            <person name="Mori M."/>
            <person name="Tomita M."/>
            <person name="Arakawa K."/>
        </authorList>
    </citation>
    <scope>NUCLEOTIDE SEQUENCE [LARGE SCALE GENOMIC DNA]</scope>
</reference>
<dbReference type="FunFam" id="2.60.120.290:FF:000005">
    <property type="entry name" value="Procollagen C-endopeptidase enhancer 1"/>
    <property type="match status" value="1"/>
</dbReference>
<feature type="domain" description="CUB" evidence="5">
    <location>
        <begin position="29"/>
        <end position="144"/>
    </location>
</feature>
<keyword evidence="8" id="KW-1185">Reference proteome</keyword>
<keyword evidence="2" id="KW-1015">Disulfide bond</keyword>
<dbReference type="AlphaFoldDB" id="A0A4Y2WIH5"/>
<accession>A0A4Y2WIH5</accession>
<dbReference type="EMBL" id="BGPR01061797">
    <property type="protein sequence ID" value="GBO37397.1"/>
    <property type="molecule type" value="Genomic_DNA"/>
</dbReference>
<gene>
    <name evidence="6" type="ORF">AVEN_182948_1</name>
    <name evidence="7" type="ORF">AVEN_54748_1</name>
</gene>
<evidence type="ECO:0000313" key="6">
    <source>
        <dbReference type="EMBL" id="GBO37353.1"/>
    </source>
</evidence>
<dbReference type="Gene3D" id="2.60.120.290">
    <property type="entry name" value="Spermadhesin, CUB domain"/>
    <property type="match status" value="1"/>
</dbReference>
<evidence type="ECO:0000256" key="2">
    <source>
        <dbReference type="ARBA" id="ARBA00023157"/>
    </source>
</evidence>
<evidence type="ECO:0000256" key="4">
    <source>
        <dbReference type="SAM" id="SignalP"/>
    </source>
</evidence>
<dbReference type="SUPFAM" id="SSF49854">
    <property type="entry name" value="Spermadhesin, CUB domain"/>
    <property type="match status" value="1"/>
</dbReference>
<comment type="caution">
    <text evidence="6">The sequence shown here is derived from an EMBL/GenBank/DDBJ whole genome shotgun (WGS) entry which is preliminary data.</text>
</comment>
<feature type="signal peptide" evidence="4">
    <location>
        <begin position="1"/>
        <end position="22"/>
    </location>
</feature>
<keyword evidence="4" id="KW-0732">Signal</keyword>